<dbReference type="Proteomes" id="UP001212997">
    <property type="component" value="Unassembled WGS sequence"/>
</dbReference>
<gene>
    <name evidence="2" type="ORF">NLI96_g11801</name>
</gene>
<reference evidence="2" key="1">
    <citation type="submission" date="2022-07" db="EMBL/GenBank/DDBJ databases">
        <title>Genome Sequence of Physisporinus lineatus.</title>
        <authorList>
            <person name="Buettner E."/>
        </authorList>
    </citation>
    <scope>NUCLEOTIDE SEQUENCE</scope>
    <source>
        <strain evidence="2">VT162</strain>
    </source>
</reference>
<proteinExistence type="predicted"/>
<accession>A0AAD5YD01</accession>
<sequence>MDSTQSVGDCTSADQSRSTLVAPQRMTDTRRTSTTTSPRRYDSLDDSDDPDEEPQARGKTKSAMAGVPKGGPKDNKGGKNGSKNKPTEGGEGGQKTTTKAT</sequence>
<protein>
    <submittedName>
        <fullName evidence="2">Uncharacterized protein</fullName>
    </submittedName>
</protein>
<dbReference type="AlphaFoldDB" id="A0AAD5YD01"/>
<evidence type="ECO:0000256" key="1">
    <source>
        <dbReference type="SAM" id="MobiDB-lite"/>
    </source>
</evidence>
<organism evidence="2 3">
    <name type="scientific">Meripilus lineatus</name>
    <dbReference type="NCBI Taxonomy" id="2056292"/>
    <lineage>
        <taxon>Eukaryota</taxon>
        <taxon>Fungi</taxon>
        <taxon>Dikarya</taxon>
        <taxon>Basidiomycota</taxon>
        <taxon>Agaricomycotina</taxon>
        <taxon>Agaricomycetes</taxon>
        <taxon>Polyporales</taxon>
        <taxon>Meripilaceae</taxon>
        <taxon>Meripilus</taxon>
    </lineage>
</organism>
<dbReference type="EMBL" id="JANAWD010000847">
    <property type="protein sequence ID" value="KAJ3475491.1"/>
    <property type="molecule type" value="Genomic_DNA"/>
</dbReference>
<keyword evidence="3" id="KW-1185">Reference proteome</keyword>
<feature type="compositionally biased region" description="Polar residues" evidence="1">
    <location>
        <begin position="1"/>
        <end position="21"/>
    </location>
</feature>
<feature type="region of interest" description="Disordered" evidence="1">
    <location>
        <begin position="1"/>
        <end position="101"/>
    </location>
</feature>
<name>A0AAD5YD01_9APHY</name>
<comment type="caution">
    <text evidence="2">The sequence shown here is derived from an EMBL/GenBank/DDBJ whole genome shotgun (WGS) entry which is preliminary data.</text>
</comment>
<evidence type="ECO:0000313" key="3">
    <source>
        <dbReference type="Proteomes" id="UP001212997"/>
    </source>
</evidence>
<feature type="compositionally biased region" description="Acidic residues" evidence="1">
    <location>
        <begin position="44"/>
        <end position="53"/>
    </location>
</feature>
<evidence type="ECO:0000313" key="2">
    <source>
        <dbReference type="EMBL" id="KAJ3475491.1"/>
    </source>
</evidence>